<dbReference type="AlphaFoldDB" id="G0V1V2"/>
<feature type="compositionally biased region" description="Basic residues" evidence="1">
    <location>
        <begin position="392"/>
        <end position="408"/>
    </location>
</feature>
<dbReference type="PANTHER" id="PTHR38150">
    <property type="entry name" value="EF-HAND DOMAIN-CONTAINING PROTEIN"/>
    <property type="match status" value="1"/>
</dbReference>
<name>G0V1V2_TRYCI</name>
<feature type="region of interest" description="Disordered" evidence="1">
    <location>
        <begin position="328"/>
        <end position="362"/>
    </location>
</feature>
<gene>
    <name evidence="2" type="ORF">TCIL3000_11_11080</name>
</gene>
<evidence type="ECO:0000313" key="2">
    <source>
        <dbReference type="EMBL" id="CCC95623.1"/>
    </source>
</evidence>
<protein>
    <submittedName>
        <fullName evidence="2">Uncharacterized protein TCIL3000_11_11080</fullName>
    </submittedName>
</protein>
<dbReference type="PANTHER" id="PTHR38150:SF1">
    <property type="entry name" value="PFU DOMAIN-CONTAINING PROTEIN"/>
    <property type="match status" value="1"/>
</dbReference>
<feature type="region of interest" description="Disordered" evidence="1">
    <location>
        <begin position="291"/>
        <end position="316"/>
    </location>
</feature>
<dbReference type="EMBL" id="HE575324">
    <property type="protein sequence ID" value="CCC95623.1"/>
    <property type="molecule type" value="Genomic_DNA"/>
</dbReference>
<sequence>MDDELLFSIHSVTSEAKQDAKWEYLPDKEIQWCDDVSIEYNFIEKNSDKCCTDVQASKAATKVKKRAPGKGSERSTRYLELYYSALSQEERPKPWAPDETFHPVIDHRSEHIASKSGLRKINEVRGAVRQIVQELWCAHAPVGGHVMTIDGVYRALRHVGVDPKSALGEKFLSMLTLGKEAGRRVVDYMSFTRMFTKILQSPLLTPRGAGKPRKESVPCGNYSSLCEWDAMDSVHGGIAYSPQFTARGAKDRGTAGTNQMFFSPSTTPLSEYSFSIPQSFRNRRLTSISDVPSVGTKTMNDSRTERSLSSTRRYSGGVSDCATARRLSNSRCGGETARRTNSRKQSLSQQLSRGRSRSRTSLGSRASLFKSCIDYPETYVASSNGDQVSGSSRHRSSQVSRRPRRRSKSSAGSQLLSATLMRGDSGCSLNTSFASNSSQTYKGRREFRGVGILRGGVSRRESSSSGALCAHDITGESSWDRDAGTVVSSVAVLRRSRCQDKHPVLRIDVKLPRDRTGAIFVFRGDTLEKLMRCFVREHHLSVKLTKRLKHHLKKAMEKYKWLI</sequence>
<dbReference type="VEuPathDB" id="TriTrypDB:TcIL3000.11.11080"/>
<proteinExistence type="predicted"/>
<feature type="compositionally biased region" description="Low complexity" evidence="1">
    <location>
        <begin position="343"/>
        <end position="362"/>
    </location>
</feature>
<organism evidence="2">
    <name type="scientific">Trypanosoma congolense (strain IL3000)</name>
    <dbReference type="NCBI Taxonomy" id="1068625"/>
    <lineage>
        <taxon>Eukaryota</taxon>
        <taxon>Discoba</taxon>
        <taxon>Euglenozoa</taxon>
        <taxon>Kinetoplastea</taxon>
        <taxon>Metakinetoplastina</taxon>
        <taxon>Trypanosomatida</taxon>
        <taxon>Trypanosomatidae</taxon>
        <taxon>Trypanosoma</taxon>
        <taxon>Nannomonas</taxon>
    </lineage>
</organism>
<evidence type="ECO:0000256" key="1">
    <source>
        <dbReference type="SAM" id="MobiDB-lite"/>
    </source>
</evidence>
<accession>G0V1V2</accession>
<feature type="region of interest" description="Disordered" evidence="1">
    <location>
        <begin position="383"/>
        <end position="414"/>
    </location>
</feature>
<reference evidence="2" key="1">
    <citation type="journal article" date="2012" name="Proc. Natl. Acad. Sci. U.S.A.">
        <title>Antigenic diversity is generated by distinct evolutionary mechanisms in African trypanosome species.</title>
        <authorList>
            <person name="Jackson A.P."/>
            <person name="Berry A."/>
            <person name="Aslett M."/>
            <person name="Allison H.C."/>
            <person name="Burton P."/>
            <person name="Vavrova-Anderson J."/>
            <person name="Brown R."/>
            <person name="Browne H."/>
            <person name="Corton N."/>
            <person name="Hauser H."/>
            <person name="Gamble J."/>
            <person name="Gilderthorp R."/>
            <person name="Marcello L."/>
            <person name="McQuillan J."/>
            <person name="Otto T.D."/>
            <person name="Quail M.A."/>
            <person name="Sanders M.J."/>
            <person name="van Tonder A."/>
            <person name="Ginger M.L."/>
            <person name="Field M.C."/>
            <person name="Barry J.D."/>
            <person name="Hertz-Fowler C."/>
            <person name="Berriman M."/>
        </authorList>
    </citation>
    <scope>NUCLEOTIDE SEQUENCE</scope>
    <source>
        <strain evidence="2">IL3000</strain>
    </source>
</reference>